<feature type="compositionally biased region" description="Polar residues" evidence="2">
    <location>
        <begin position="211"/>
        <end position="234"/>
    </location>
</feature>
<dbReference type="SMART" id="SM00293">
    <property type="entry name" value="PWWP"/>
    <property type="match status" value="1"/>
</dbReference>
<feature type="region of interest" description="Disordered" evidence="2">
    <location>
        <begin position="109"/>
        <end position="128"/>
    </location>
</feature>
<dbReference type="CDD" id="cd20147">
    <property type="entry name" value="PWWP_HULK"/>
    <property type="match status" value="1"/>
</dbReference>
<feature type="compositionally biased region" description="Pro residues" evidence="2">
    <location>
        <begin position="1066"/>
        <end position="1118"/>
    </location>
</feature>
<dbReference type="PROSITE" id="PS51391">
    <property type="entry name" value="CID"/>
    <property type="match status" value="1"/>
</dbReference>
<protein>
    <recommendedName>
        <fullName evidence="7">PWWP domain-containing protein</fullName>
    </recommendedName>
</protein>
<comment type="caution">
    <text evidence="5">The sequence shown here is derived from an EMBL/GenBank/DDBJ whole genome shotgun (WGS) entry which is preliminary data.</text>
</comment>
<dbReference type="InterPro" id="IPR006569">
    <property type="entry name" value="CID_dom"/>
</dbReference>
<dbReference type="Pfam" id="PF04818">
    <property type="entry name" value="CID"/>
    <property type="match status" value="1"/>
</dbReference>
<dbReference type="OrthoDB" id="62853at2759"/>
<evidence type="ECO:0000259" key="4">
    <source>
        <dbReference type="PROSITE" id="PS51391"/>
    </source>
</evidence>
<feature type="domain" description="CID" evidence="4">
    <location>
        <begin position="746"/>
        <end position="910"/>
    </location>
</feature>
<dbReference type="PANTHER" id="PTHR12550:SF70">
    <property type="entry name" value="JIL-1 ANCHORING AND STABILIZING PROTEIN, ISOFORM A"/>
    <property type="match status" value="1"/>
</dbReference>
<feature type="region of interest" description="Disordered" evidence="2">
    <location>
        <begin position="1319"/>
        <end position="1341"/>
    </location>
</feature>
<evidence type="ECO:0000313" key="5">
    <source>
        <dbReference type="EMBL" id="KAD1001266.1"/>
    </source>
</evidence>
<dbReference type="PANTHER" id="PTHR12550">
    <property type="entry name" value="HEPATOMA-DERIVED GROWTH FACTOR-RELATED"/>
    <property type="match status" value="1"/>
</dbReference>
<dbReference type="PROSITE" id="PS50812">
    <property type="entry name" value="PWWP"/>
    <property type="match status" value="1"/>
</dbReference>
<keyword evidence="1" id="KW-0507">mRNA processing</keyword>
<gene>
    <name evidence="5" type="ORF">E3N88_43422</name>
</gene>
<dbReference type="SUPFAM" id="SSF63748">
    <property type="entry name" value="Tudor/PWWP/MBT"/>
    <property type="match status" value="1"/>
</dbReference>
<feature type="compositionally biased region" description="Basic and acidic residues" evidence="2">
    <location>
        <begin position="415"/>
        <end position="440"/>
    </location>
</feature>
<dbReference type="Proteomes" id="UP000326396">
    <property type="component" value="Unassembled WGS sequence"/>
</dbReference>
<dbReference type="GO" id="GO:0005634">
    <property type="term" value="C:nucleus"/>
    <property type="evidence" value="ECO:0007669"/>
    <property type="project" value="UniProtKB-ARBA"/>
</dbReference>
<feature type="region of interest" description="Disordered" evidence="2">
    <location>
        <begin position="332"/>
        <end position="353"/>
    </location>
</feature>
<feature type="region of interest" description="Disordered" evidence="2">
    <location>
        <begin position="1039"/>
        <end position="1128"/>
    </location>
</feature>
<sequence length="1341" mass="146781">MAPTRKRTGAKGAKNTPLRLGDLVLAKVKGFPAWPAKISKPEDWKRTPDPRKYFVQFFGTEEIAFIAPADIQPFTSESKDKLLIRCKGKTVKYFTQAVKEICDTFEESENESSDSLKDDNDGQASQPDANVIQMDDDDVMLTDGHNCATSSNEIVICGLGLERCSHIHRELGYEDVNLGVSPLVNDDSMSFSTIKQAEFCSDYRTSPKMETTSTSCAGHNSNSKTGSYVETNGQRSKKIAKASKNNHDDVGINKNHSPAFQTSHITSSVIKNSMDGTRRSSSHVRKNEAALDVANPESGDGIGKTKKILKDKTPIGLTDDLSKDVEDTRNKLLKDNGGLHPAKKSKSSDEVLKKSQILRKNYVSRKGGNVEVKRAKLSLETKNHLVLEGQTDVSGYGSGVLGDESVAQPTKRRRLALEDKSEDRKSESSFTPKKGEHTDSVKSGPQVHMKKRVVRIFDDDEDEPKTPVHGRSSKVVDKGSHTLMFAEEVAVVTKVIQDSPGMSENMNVKESVPKTQQDISEVVEEKSFHIAGKSESEKKSSVEILKGFVSPVKSPFDAYNTELKTSKVNKTLGKVSGNISQKKGLSNSFKLSSGVYDAGHHYQNNAVNERIGPVISGERHTTTPKSSSRVIETAAVLRKPNDSSLLSSERSEFRVVKTTSLSDSRNADSNKSMRHLIAVAQAKRKQAQSHNLVHGNSPDSVSAAQQTTVGHEIMTQMDDQIDSTEFEERTSSGHLPAGGSLSGGTEAAVARDAFEGMIETLSRTKESIGRATRHAIDCAKHGIANEIVELLTRKLESESSFHRRVDLFFLVDSITQCSHSQKGLDMISFDFIYMNLYCIKSLCFSGIAGASYIPIVQAALPRLLGAVAPPGANVRENRRQCLKVLKLWLERKILPDTLLKNYIEAIGSSNNGASAVISSKRQPRSERAVDDPIREMEGMFVDEYGSNATFQLPGLLSSNVFEEDDEDDILNFLHKEGVCKSTLELNTATGELETCSVTSNERRHCILEDVDGELEMEDVSGHPKGEIFLTAGGFCKTAQEDEGSNRTLDTTSNNSSEVSPFREGSPPLPPGSPPPTPPLPSSPPPPLSPPMVPLPPSAPSPPPPPPIPPSQTYPPHVDPPQMLFSHPSMLPIPSNVPLNSRLGTHVDSAVSAEMFLQQPSSFLPAVPTSAYEPSGFSSRTVEYGQQIYTNPLGSHSNQQYKTGNLLLPPRTFQTPILNQADAGQIIYPNPVMMQHSYPPLYGLTKPTDGPRRYGGDEKWKPPLNEFSNDSQRGAWMSNGQTSLSTARSFIQEGYFRQRMEQPPTNKMTFKPMGQNIASAGAPNPGRSGSLMMPFRNSWRPT</sequence>
<feature type="region of interest" description="Disordered" evidence="2">
    <location>
        <begin position="1256"/>
        <end position="1278"/>
    </location>
</feature>
<organism evidence="5 6">
    <name type="scientific">Mikania micrantha</name>
    <name type="common">bitter vine</name>
    <dbReference type="NCBI Taxonomy" id="192012"/>
    <lineage>
        <taxon>Eukaryota</taxon>
        <taxon>Viridiplantae</taxon>
        <taxon>Streptophyta</taxon>
        <taxon>Embryophyta</taxon>
        <taxon>Tracheophyta</taxon>
        <taxon>Spermatophyta</taxon>
        <taxon>Magnoliopsida</taxon>
        <taxon>eudicotyledons</taxon>
        <taxon>Gunneridae</taxon>
        <taxon>Pentapetalae</taxon>
        <taxon>asterids</taxon>
        <taxon>campanulids</taxon>
        <taxon>Asterales</taxon>
        <taxon>Asteraceae</taxon>
        <taxon>Asteroideae</taxon>
        <taxon>Heliantheae alliance</taxon>
        <taxon>Eupatorieae</taxon>
        <taxon>Mikania</taxon>
    </lineage>
</organism>
<dbReference type="InterPro" id="IPR000313">
    <property type="entry name" value="PWWP_dom"/>
</dbReference>
<feature type="compositionally biased region" description="Polar residues" evidence="2">
    <location>
        <begin position="254"/>
        <end position="275"/>
    </location>
</feature>
<dbReference type="GO" id="GO:0006397">
    <property type="term" value="P:mRNA processing"/>
    <property type="evidence" value="ECO:0007669"/>
    <property type="project" value="UniProtKB-KW"/>
</dbReference>
<feature type="region of interest" description="Disordered" evidence="2">
    <location>
        <begin position="211"/>
        <end position="298"/>
    </location>
</feature>
<reference evidence="5 6" key="1">
    <citation type="submission" date="2019-05" db="EMBL/GenBank/DDBJ databases">
        <title>Mikania micrantha, genome provides insights into the molecular mechanism of rapid growth.</title>
        <authorList>
            <person name="Liu B."/>
        </authorList>
    </citation>
    <scope>NUCLEOTIDE SEQUENCE [LARGE SCALE GENOMIC DNA]</scope>
    <source>
        <strain evidence="5">NLD-2019</strain>
        <tissue evidence="5">Leaf</tissue>
    </source>
</reference>
<feature type="compositionally biased region" description="Polar residues" evidence="2">
    <location>
        <begin position="1045"/>
        <end position="1058"/>
    </location>
</feature>
<feature type="compositionally biased region" description="Polar residues" evidence="2">
    <location>
        <begin position="1265"/>
        <end position="1278"/>
    </location>
</feature>
<dbReference type="Pfam" id="PF00855">
    <property type="entry name" value="PWWP"/>
    <property type="match status" value="1"/>
</dbReference>
<accession>A0A5N6LEY0</accession>
<dbReference type="EMBL" id="SZYD01001175">
    <property type="protein sequence ID" value="KAD1001266.1"/>
    <property type="molecule type" value="Genomic_DNA"/>
</dbReference>
<dbReference type="SMART" id="SM00582">
    <property type="entry name" value="RPR"/>
    <property type="match status" value="1"/>
</dbReference>
<dbReference type="InterPro" id="IPR008942">
    <property type="entry name" value="ENTH_VHS"/>
</dbReference>
<name>A0A5N6LEY0_9ASTR</name>
<keyword evidence="6" id="KW-1185">Reference proteome</keyword>
<feature type="domain" description="PWWP" evidence="3">
    <location>
        <begin position="20"/>
        <end position="77"/>
    </location>
</feature>
<evidence type="ECO:0000256" key="2">
    <source>
        <dbReference type="SAM" id="MobiDB-lite"/>
    </source>
</evidence>
<dbReference type="Gene3D" id="2.30.30.140">
    <property type="match status" value="1"/>
</dbReference>
<evidence type="ECO:0008006" key="7">
    <source>
        <dbReference type="Google" id="ProtNLM"/>
    </source>
</evidence>
<proteinExistence type="predicted"/>
<feature type="region of interest" description="Disordered" evidence="2">
    <location>
        <begin position="392"/>
        <end position="446"/>
    </location>
</feature>
<evidence type="ECO:0000259" key="3">
    <source>
        <dbReference type="PROSITE" id="PS50812"/>
    </source>
</evidence>
<evidence type="ECO:0000313" key="6">
    <source>
        <dbReference type="Proteomes" id="UP000326396"/>
    </source>
</evidence>
<dbReference type="Gene3D" id="1.25.40.90">
    <property type="match status" value="1"/>
</dbReference>
<evidence type="ECO:0000256" key="1">
    <source>
        <dbReference type="ARBA" id="ARBA00022664"/>
    </source>
</evidence>